<reference evidence="1" key="1">
    <citation type="journal article" date="2021" name="Environ. Microbiol.">
        <title>Gene family expansions and transcriptome signatures uncover fungal adaptations to wood decay.</title>
        <authorList>
            <person name="Hage H."/>
            <person name="Miyauchi S."/>
            <person name="Viragh M."/>
            <person name="Drula E."/>
            <person name="Min B."/>
            <person name="Chaduli D."/>
            <person name="Navarro D."/>
            <person name="Favel A."/>
            <person name="Norest M."/>
            <person name="Lesage-Meessen L."/>
            <person name="Balint B."/>
            <person name="Merenyi Z."/>
            <person name="de Eugenio L."/>
            <person name="Morin E."/>
            <person name="Martinez A.T."/>
            <person name="Baldrian P."/>
            <person name="Stursova M."/>
            <person name="Martinez M.J."/>
            <person name="Novotny C."/>
            <person name="Magnuson J.K."/>
            <person name="Spatafora J.W."/>
            <person name="Maurice S."/>
            <person name="Pangilinan J."/>
            <person name="Andreopoulos W."/>
            <person name="LaButti K."/>
            <person name="Hundley H."/>
            <person name="Na H."/>
            <person name="Kuo A."/>
            <person name="Barry K."/>
            <person name="Lipzen A."/>
            <person name="Henrissat B."/>
            <person name="Riley R."/>
            <person name="Ahrendt S."/>
            <person name="Nagy L.G."/>
            <person name="Grigoriev I.V."/>
            <person name="Martin F."/>
            <person name="Rosso M.N."/>
        </authorList>
    </citation>
    <scope>NUCLEOTIDE SEQUENCE</scope>
    <source>
        <strain evidence="1">CBS 384.51</strain>
    </source>
</reference>
<dbReference type="EMBL" id="MU274919">
    <property type="protein sequence ID" value="KAI0087099.1"/>
    <property type="molecule type" value="Genomic_DNA"/>
</dbReference>
<evidence type="ECO:0000313" key="2">
    <source>
        <dbReference type="Proteomes" id="UP001055072"/>
    </source>
</evidence>
<dbReference type="Proteomes" id="UP001055072">
    <property type="component" value="Unassembled WGS sequence"/>
</dbReference>
<sequence length="403" mass="43873">MAPSAIAKRRFQNSLDMIAARSLRTVDRSLQSGTGNAWCIMDSPTLGKMPIGSGRADTSLRLEESTMATGSRLTSQAVSVAPLNVRKNVKKIRRRGLVSGVHLNLPPSPMPTPSPPQTSITFTAEWDWVQKSFVFSSFDTSCPLAPTTTHFSRDTAPIPVNVDDDYFSHSPALSTPSVYSVSVPSPRHPNLSALETDWAGNSTSPSIASRSSTSPDSANSSPCTPVSEIFDNDLFYSHGRKLSQSTVASSVDSLSEDLSGVEPLKKDALDEFIDELKSSTVPDAIDHHVLDPVRSRRPRDLLLPPLSAYEQMLSGSPEIKPLSIRRPASTSPISRPSRVRRPLPDAPISAKSALSIYSPDAQSRFSPVSPLDSAWPTRSNSLRQQFQMQIRKTFFSSRPLSKS</sequence>
<name>A0ACB8TZ49_9APHY</name>
<gene>
    <name evidence="1" type="ORF">BDY19DRAFT_300635</name>
</gene>
<organism evidence="1 2">
    <name type="scientific">Irpex rosettiformis</name>
    <dbReference type="NCBI Taxonomy" id="378272"/>
    <lineage>
        <taxon>Eukaryota</taxon>
        <taxon>Fungi</taxon>
        <taxon>Dikarya</taxon>
        <taxon>Basidiomycota</taxon>
        <taxon>Agaricomycotina</taxon>
        <taxon>Agaricomycetes</taxon>
        <taxon>Polyporales</taxon>
        <taxon>Irpicaceae</taxon>
        <taxon>Irpex</taxon>
    </lineage>
</organism>
<keyword evidence="2" id="KW-1185">Reference proteome</keyword>
<protein>
    <submittedName>
        <fullName evidence="1">Uncharacterized protein</fullName>
    </submittedName>
</protein>
<evidence type="ECO:0000313" key="1">
    <source>
        <dbReference type="EMBL" id="KAI0087099.1"/>
    </source>
</evidence>
<proteinExistence type="predicted"/>
<accession>A0ACB8TZ49</accession>
<comment type="caution">
    <text evidence="1">The sequence shown here is derived from an EMBL/GenBank/DDBJ whole genome shotgun (WGS) entry which is preliminary data.</text>
</comment>